<sequence length="116" mass="12107">MVADQFPDGVQGAGGGRADRLLGEAGEGREEVGRELEPHGHQGGVELPGRRGAVSGGAGRDGEATGVPDDQMFEGVVHSGILPLFRTHVHAVFDRDRARAPGSEADGWRAGFREPA</sequence>
<evidence type="ECO:0000313" key="2">
    <source>
        <dbReference type="EMBL" id="GGR15018.1"/>
    </source>
</evidence>
<feature type="region of interest" description="Disordered" evidence="1">
    <location>
        <begin position="1"/>
        <end position="70"/>
    </location>
</feature>
<organism evidence="2 3">
    <name type="scientific">Streptomyces cinereoruber</name>
    <dbReference type="NCBI Taxonomy" id="67260"/>
    <lineage>
        <taxon>Bacteria</taxon>
        <taxon>Bacillati</taxon>
        <taxon>Actinomycetota</taxon>
        <taxon>Actinomycetes</taxon>
        <taxon>Kitasatosporales</taxon>
        <taxon>Streptomycetaceae</taxon>
        <taxon>Streptomyces</taxon>
    </lineage>
</organism>
<dbReference type="Proteomes" id="UP000642014">
    <property type="component" value="Unassembled WGS sequence"/>
</dbReference>
<dbReference type="AlphaFoldDB" id="A0AAV4KGR0"/>
<protein>
    <submittedName>
        <fullName evidence="2">Uncharacterized protein</fullName>
    </submittedName>
</protein>
<accession>A0AAV4KGR0</accession>
<comment type="caution">
    <text evidence="2">The sequence shown here is derived from an EMBL/GenBank/DDBJ whole genome shotgun (WGS) entry which is preliminary data.</text>
</comment>
<dbReference type="EMBL" id="BMSJ01000002">
    <property type="protein sequence ID" value="GGR15018.1"/>
    <property type="molecule type" value="Genomic_DNA"/>
</dbReference>
<name>A0AAV4KGR0_9ACTN</name>
<evidence type="ECO:0000313" key="3">
    <source>
        <dbReference type="Proteomes" id="UP000642014"/>
    </source>
</evidence>
<proteinExistence type="predicted"/>
<evidence type="ECO:0000256" key="1">
    <source>
        <dbReference type="SAM" id="MobiDB-lite"/>
    </source>
</evidence>
<feature type="compositionally biased region" description="Basic and acidic residues" evidence="1">
    <location>
        <begin position="17"/>
        <end position="40"/>
    </location>
</feature>
<gene>
    <name evidence="2" type="ORF">GCM10010497_16630</name>
</gene>
<reference evidence="2 3" key="1">
    <citation type="journal article" date="2014" name="Int. J. Syst. Evol. Microbiol.">
        <title>Complete genome sequence of Corynebacterium casei LMG S-19264T (=DSM 44701T), isolated from a smear-ripened cheese.</title>
        <authorList>
            <consortium name="US DOE Joint Genome Institute (JGI-PGF)"/>
            <person name="Walter F."/>
            <person name="Albersmeier A."/>
            <person name="Kalinowski J."/>
            <person name="Ruckert C."/>
        </authorList>
    </citation>
    <scope>NUCLEOTIDE SEQUENCE [LARGE SCALE GENOMIC DNA]</scope>
    <source>
        <strain evidence="2 3">JCM 4205</strain>
    </source>
</reference>